<keyword evidence="3" id="KW-1185">Reference proteome</keyword>
<dbReference type="EMBL" id="SGPL01000214">
    <property type="protein sequence ID" value="THH15357.1"/>
    <property type="molecule type" value="Genomic_DNA"/>
</dbReference>
<comment type="caution">
    <text evidence="2">The sequence shown here is derived from an EMBL/GenBank/DDBJ whole genome shotgun (WGS) entry which is preliminary data.</text>
</comment>
<feature type="region of interest" description="Disordered" evidence="1">
    <location>
        <begin position="35"/>
        <end position="94"/>
    </location>
</feature>
<reference evidence="2 3" key="1">
    <citation type="submission" date="2019-02" db="EMBL/GenBank/DDBJ databases">
        <title>Genome sequencing of the rare red list fungi Bondarzewia mesenterica.</title>
        <authorList>
            <person name="Buettner E."/>
            <person name="Kellner H."/>
        </authorList>
    </citation>
    <scope>NUCLEOTIDE SEQUENCE [LARGE SCALE GENOMIC DNA]</scope>
    <source>
        <strain evidence="2 3">DSM 108281</strain>
    </source>
</reference>
<name>A0A4S4LTJ5_9AGAM</name>
<organism evidence="2 3">
    <name type="scientific">Bondarzewia mesenterica</name>
    <dbReference type="NCBI Taxonomy" id="1095465"/>
    <lineage>
        <taxon>Eukaryota</taxon>
        <taxon>Fungi</taxon>
        <taxon>Dikarya</taxon>
        <taxon>Basidiomycota</taxon>
        <taxon>Agaricomycotina</taxon>
        <taxon>Agaricomycetes</taxon>
        <taxon>Russulales</taxon>
        <taxon>Bondarzewiaceae</taxon>
        <taxon>Bondarzewia</taxon>
    </lineage>
</organism>
<dbReference type="AlphaFoldDB" id="A0A4S4LTJ5"/>
<sequence length="94" mass="10016">MGALHRTIQVPEEGCVQRGLRDAVIALARVGSRIAASMRQSDPTQTHSMSAEEPLQHDDLPCSGKKGLLAVVQDASAQDLGKDGTQNKRSSAHQ</sequence>
<gene>
    <name evidence="2" type="ORF">EW146_g5109</name>
</gene>
<accession>A0A4S4LTJ5</accession>
<evidence type="ECO:0000313" key="2">
    <source>
        <dbReference type="EMBL" id="THH15357.1"/>
    </source>
</evidence>
<proteinExistence type="predicted"/>
<protein>
    <submittedName>
        <fullName evidence="2">Uncharacterized protein</fullName>
    </submittedName>
</protein>
<feature type="compositionally biased region" description="Polar residues" evidence="1">
    <location>
        <begin position="38"/>
        <end position="49"/>
    </location>
</feature>
<dbReference type="Proteomes" id="UP000310158">
    <property type="component" value="Unassembled WGS sequence"/>
</dbReference>
<evidence type="ECO:0000256" key="1">
    <source>
        <dbReference type="SAM" id="MobiDB-lite"/>
    </source>
</evidence>
<evidence type="ECO:0000313" key="3">
    <source>
        <dbReference type="Proteomes" id="UP000310158"/>
    </source>
</evidence>